<evidence type="ECO:0000313" key="3">
    <source>
        <dbReference type="Proteomes" id="UP000261600"/>
    </source>
</evidence>
<organism evidence="2 3">
    <name type="scientific">Monopterus albus</name>
    <name type="common">Swamp eel</name>
    <dbReference type="NCBI Taxonomy" id="43700"/>
    <lineage>
        <taxon>Eukaryota</taxon>
        <taxon>Metazoa</taxon>
        <taxon>Chordata</taxon>
        <taxon>Craniata</taxon>
        <taxon>Vertebrata</taxon>
        <taxon>Euteleostomi</taxon>
        <taxon>Actinopterygii</taxon>
        <taxon>Neopterygii</taxon>
        <taxon>Teleostei</taxon>
        <taxon>Neoteleostei</taxon>
        <taxon>Acanthomorphata</taxon>
        <taxon>Anabantaria</taxon>
        <taxon>Synbranchiformes</taxon>
        <taxon>Synbranchidae</taxon>
        <taxon>Monopterus</taxon>
    </lineage>
</organism>
<dbReference type="STRING" id="43700.ENSMALP00000003448"/>
<proteinExistence type="predicted"/>
<keyword evidence="3" id="KW-1185">Reference proteome</keyword>
<dbReference type="AlphaFoldDB" id="A0A3Q3IGF6"/>
<evidence type="ECO:0000313" key="2">
    <source>
        <dbReference type="Ensembl" id="ENSMALP00000003448.1"/>
    </source>
</evidence>
<dbReference type="Ensembl" id="ENSMALT00000003539.1">
    <property type="protein sequence ID" value="ENSMALP00000003448.1"/>
    <property type="gene ID" value="ENSMALG00000002527.1"/>
</dbReference>
<feature type="domain" description="WAP" evidence="1">
    <location>
        <begin position="22"/>
        <end position="64"/>
    </location>
</feature>
<dbReference type="Gene3D" id="4.10.75.10">
    <property type="entry name" value="Elafin-like"/>
    <property type="match status" value="1"/>
</dbReference>
<name>A0A3Q3IGF6_MONAL</name>
<protein>
    <recommendedName>
        <fullName evidence="1">WAP domain-containing protein</fullName>
    </recommendedName>
</protein>
<dbReference type="GO" id="GO:0030414">
    <property type="term" value="F:peptidase inhibitor activity"/>
    <property type="evidence" value="ECO:0007669"/>
    <property type="project" value="InterPro"/>
</dbReference>
<evidence type="ECO:0000259" key="1">
    <source>
        <dbReference type="SMART" id="SM00217"/>
    </source>
</evidence>
<dbReference type="GO" id="GO:0005576">
    <property type="term" value="C:extracellular region"/>
    <property type="evidence" value="ECO:0007669"/>
    <property type="project" value="InterPro"/>
</dbReference>
<reference evidence="2" key="2">
    <citation type="submission" date="2025-09" db="UniProtKB">
        <authorList>
            <consortium name="Ensembl"/>
        </authorList>
    </citation>
    <scope>IDENTIFICATION</scope>
</reference>
<dbReference type="Proteomes" id="UP000261600">
    <property type="component" value="Unplaced"/>
</dbReference>
<accession>A0A3Q3IGF6</accession>
<sequence length="69" mass="7562">MACNVLFLLNEAVNRRGEFIAKPGSCPTADGLYPESEVCEWDMDCPGWQKCCQGLGHSLCSDPTSQYTS</sequence>
<dbReference type="Pfam" id="PF00095">
    <property type="entry name" value="WAP"/>
    <property type="match status" value="1"/>
</dbReference>
<dbReference type="SUPFAM" id="SSF57256">
    <property type="entry name" value="Elafin-like"/>
    <property type="match status" value="1"/>
</dbReference>
<dbReference type="SMART" id="SM00217">
    <property type="entry name" value="WAP"/>
    <property type="match status" value="1"/>
</dbReference>
<dbReference type="InterPro" id="IPR036645">
    <property type="entry name" value="Elafin-like_sf"/>
</dbReference>
<dbReference type="InterPro" id="IPR008197">
    <property type="entry name" value="WAP_dom"/>
</dbReference>
<reference evidence="2" key="1">
    <citation type="submission" date="2025-08" db="UniProtKB">
        <authorList>
            <consortium name="Ensembl"/>
        </authorList>
    </citation>
    <scope>IDENTIFICATION</scope>
</reference>